<organism evidence="2 3">
    <name type="scientific">Rurimicrobium arvi</name>
    <dbReference type="NCBI Taxonomy" id="2049916"/>
    <lineage>
        <taxon>Bacteria</taxon>
        <taxon>Pseudomonadati</taxon>
        <taxon>Bacteroidota</taxon>
        <taxon>Chitinophagia</taxon>
        <taxon>Chitinophagales</taxon>
        <taxon>Chitinophagaceae</taxon>
        <taxon>Rurimicrobium</taxon>
    </lineage>
</organism>
<sequence>MRMLRLLLLLLPFQLTAQQKYTLTAEADVALKFTILNDPADHYRRWSNKAIAAGILIDDEDPTRIGFYGRVGLAEDIIRFPLRINSASFAMERLYIPLSGLIVFPTRLEQLKICAGIGIDINLDYGASIRQTDAIGYFRLDLEKAGSETEQLGNKIIPSMQVGCMYELNPQKHQWAVKLLLRQAVMRVLSGEQTVNYSINQQAMTLRFNPRPTYLSLGIVHFF</sequence>
<evidence type="ECO:0000313" key="3">
    <source>
        <dbReference type="Proteomes" id="UP001501410"/>
    </source>
</evidence>
<feature type="chain" id="PRO_5046657491" description="Outer membrane protein beta-barrel domain-containing protein" evidence="1">
    <location>
        <begin position="18"/>
        <end position="223"/>
    </location>
</feature>
<comment type="caution">
    <text evidence="2">The sequence shown here is derived from an EMBL/GenBank/DDBJ whole genome shotgun (WGS) entry which is preliminary data.</text>
</comment>
<accession>A0ABP8MKY8</accession>
<proteinExistence type="predicted"/>
<keyword evidence="3" id="KW-1185">Reference proteome</keyword>
<reference evidence="3" key="1">
    <citation type="journal article" date="2019" name="Int. J. Syst. Evol. Microbiol.">
        <title>The Global Catalogue of Microorganisms (GCM) 10K type strain sequencing project: providing services to taxonomists for standard genome sequencing and annotation.</title>
        <authorList>
            <consortium name="The Broad Institute Genomics Platform"/>
            <consortium name="The Broad Institute Genome Sequencing Center for Infectious Disease"/>
            <person name="Wu L."/>
            <person name="Ma J."/>
        </authorList>
    </citation>
    <scope>NUCLEOTIDE SEQUENCE [LARGE SCALE GENOMIC DNA]</scope>
    <source>
        <strain evidence="3">JCM 31921</strain>
    </source>
</reference>
<dbReference type="Proteomes" id="UP001501410">
    <property type="component" value="Unassembled WGS sequence"/>
</dbReference>
<evidence type="ECO:0008006" key="4">
    <source>
        <dbReference type="Google" id="ProtNLM"/>
    </source>
</evidence>
<evidence type="ECO:0000313" key="2">
    <source>
        <dbReference type="EMBL" id="GAA4451650.1"/>
    </source>
</evidence>
<feature type="signal peptide" evidence="1">
    <location>
        <begin position="1"/>
        <end position="17"/>
    </location>
</feature>
<name>A0ABP8MKY8_9BACT</name>
<gene>
    <name evidence="2" type="ORF">GCM10023092_09380</name>
</gene>
<protein>
    <recommendedName>
        <fullName evidence="4">Outer membrane protein beta-barrel domain-containing protein</fullName>
    </recommendedName>
</protein>
<dbReference type="EMBL" id="BAABEZ010000013">
    <property type="protein sequence ID" value="GAA4451650.1"/>
    <property type="molecule type" value="Genomic_DNA"/>
</dbReference>
<keyword evidence="1" id="KW-0732">Signal</keyword>
<evidence type="ECO:0000256" key="1">
    <source>
        <dbReference type="SAM" id="SignalP"/>
    </source>
</evidence>